<dbReference type="Proteomes" id="UP000663508">
    <property type="component" value="Chromosome"/>
</dbReference>
<evidence type="ECO:0000256" key="5">
    <source>
        <dbReference type="ARBA" id="ARBA00022448"/>
    </source>
</evidence>
<dbReference type="InterPro" id="IPR051120">
    <property type="entry name" value="ABC_AA/LPS_Transport"/>
</dbReference>
<comment type="function">
    <text evidence="13">Part of the ABC transporter complex LptBFG involved in the translocation of lipopolysaccharide (LPS) from the inner membrane to the outer membrane. Probably responsible for energy coupling to the transport system.</text>
</comment>
<dbReference type="InterPro" id="IPR003593">
    <property type="entry name" value="AAA+_ATPase"/>
</dbReference>
<keyword evidence="12" id="KW-0472">Membrane</keyword>
<evidence type="ECO:0000256" key="12">
    <source>
        <dbReference type="ARBA" id="ARBA00023136"/>
    </source>
</evidence>
<comment type="similarity">
    <text evidence="3">Belongs to the ABC transporter superfamily. Outer membrane lipopolysaccharide export (TC 1.B.42) family.</text>
</comment>
<evidence type="ECO:0000256" key="1">
    <source>
        <dbReference type="ARBA" id="ARBA00004496"/>
    </source>
</evidence>
<keyword evidence="11" id="KW-1278">Translocase</keyword>
<evidence type="ECO:0000313" key="17">
    <source>
        <dbReference type="Proteomes" id="UP000663508"/>
    </source>
</evidence>
<evidence type="ECO:0000256" key="3">
    <source>
        <dbReference type="ARBA" id="ARBA00010865"/>
    </source>
</evidence>
<dbReference type="Pfam" id="PF12399">
    <property type="entry name" value="BCA_ABC_TP_C"/>
    <property type="match status" value="1"/>
</dbReference>
<comment type="subcellular location">
    <subcellularLocation>
        <location evidence="2">Cell inner membrane</location>
        <topology evidence="2">Peripheral membrane protein</topology>
        <orientation evidence="2">Cytoplasmic side</orientation>
    </subcellularLocation>
    <subcellularLocation>
        <location evidence="1">Cytoplasm</location>
    </subcellularLocation>
</comment>
<dbReference type="PANTHER" id="PTHR45772:SF10">
    <property type="entry name" value="LIPOPOLYSACCHARIDE EXPORT SYSTEM ATP-BINDING PROTEIN LPTB"/>
    <property type="match status" value="1"/>
</dbReference>
<keyword evidence="10" id="KW-0067">ATP-binding</keyword>
<keyword evidence="6" id="KW-1003">Cell membrane</keyword>
<dbReference type="GO" id="GO:0005737">
    <property type="term" value="C:cytoplasm"/>
    <property type="evidence" value="ECO:0007669"/>
    <property type="project" value="UniProtKB-SubCell"/>
</dbReference>
<dbReference type="SMART" id="SM00382">
    <property type="entry name" value="AAA"/>
    <property type="match status" value="1"/>
</dbReference>
<evidence type="ECO:0000256" key="6">
    <source>
        <dbReference type="ARBA" id="ARBA00022475"/>
    </source>
</evidence>
<dbReference type="GO" id="GO:0016887">
    <property type="term" value="F:ATP hydrolysis activity"/>
    <property type="evidence" value="ECO:0007669"/>
    <property type="project" value="InterPro"/>
</dbReference>
<evidence type="ECO:0000256" key="10">
    <source>
        <dbReference type="ARBA" id="ARBA00022840"/>
    </source>
</evidence>
<keyword evidence="5" id="KW-0813">Transport</keyword>
<dbReference type="GO" id="GO:0005524">
    <property type="term" value="F:ATP binding"/>
    <property type="evidence" value="ECO:0007669"/>
    <property type="project" value="UniProtKB-KW"/>
</dbReference>
<dbReference type="PROSITE" id="PS50893">
    <property type="entry name" value="ABC_TRANSPORTER_2"/>
    <property type="match status" value="1"/>
</dbReference>
<dbReference type="NCBIfam" id="TIGR04406">
    <property type="entry name" value="LPS_export_lptB"/>
    <property type="match status" value="1"/>
</dbReference>
<evidence type="ECO:0000256" key="8">
    <source>
        <dbReference type="ARBA" id="ARBA00022519"/>
    </source>
</evidence>
<dbReference type="GO" id="GO:0055085">
    <property type="term" value="P:transmembrane transport"/>
    <property type="evidence" value="ECO:0007669"/>
    <property type="project" value="InterPro"/>
</dbReference>
<keyword evidence="9" id="KW-0547">Nucleotide-binding</keyword>
<evidence type="ECO:0000256" key="13">
    <source>
        <dbReference type="ARBA" id="ARBA00024818"/>
    </source>
</evidence>
<protein>
    <recommendedName>
        <fullName evidence="4">Lipopolysaccharide export system ATP-binding protein LptB</fullName>
    </recommendedName>
</protein>
<dbReference type="KEGG" id="mind:mvi_15800"/>
<dbReference type="SUPFAM" id="SSF52540">
    <property type="entry name" value="P-loop containing nucleoside triphosphate hydrolases"/>
    <property type="match status" value="1"/>
</dbReference>
<dbReference type="AlphaFoldDB" id="A0A8H8WRQ8"/>
<dbReference type="InterPro" id="IPR027417">
    <property type="entry name" value="P-loop_NTPase"/>
</dbReference>
<dbReference type="InterPro" id="IPR032823">
    <property type="entry name" value="BCA_ABC_TP_C"/>
</dbReference>
<evidence type="ECO:0000259" key="15">
    <source>
        <dbReference type="PROSITE" id="PS50893"/>
    </source>
</evidence>
<dbReference type="EMBL" id="AP024145">
    <property type="protein sequence ID" value="BCM83119.1"/>
    <property type="molecule type" value="Genomic_DNA"/>
</dbReference>
<evidence type="ECO:0000256" key="4">
    <source>
        <dbReference type="ARBA" id="ARBA00017803"/>
    </source>
</evidence>
<gene>
    <name evidence="16" type="ORF">mvi_15800</name>
</gene>
<dbReference type="Pfam" id="PF00005">
    <property type="entry name" value="ABC_tran"/>
    <property type="match status" value="1"/>
</dbReference>
<keyword evidence="7" id="KW-0963">Cytoplasm</keyword>
<dbReference type="CDD" id="cd03218">
    <property type="entry name" value="ABC_YhbG"/>
    <property type="match status" value="1"/>
</dbReference>
<evidence type="ECO:0000256" key="7">
    <source>
        <dbReference type="ARBA" id="ARBA00022490"/>
    </source>
</evidence>
<dbReference type="InterPro" id="IPR003439">
    <property type="entry name" value="ABC_transporter-like_ATP-bd"/>
</dbReference>
<feature type="domain" description="ABC transporter" evidence="15">
    <location>
        <begin position="74"/>
        <end position="306"/>
    </location>
</feature>
<name>A0A8H8WRQ8_9HYPH</name>
<dbReference type="FunFam" id="3.40.50.300:FF:000151">
    <property type="entry name" value="Lipopolysaccharide ABC transporter ATP-binding protein"/>
    <property type="match status" value="1"/>
</dbReference>
<comment type="subunit">
    <text evidence="14">Component of the lipopolysaccharide transport and assembly complex. The LptBFG transporter is composed of two ATP-binding proteins (LptB) and two transmembrane proteins (LptF and LptG).</text>
</comment>
<evidence type="ECO:0000313" key="16">
    <source>
        <dbReference type="EMBL" id="BCM83119.1"/>
    </source>
</evidence>
<evidence type="ECO:0000256" key="11">
    <source>
        <dbReference type="ARBA" id="ARBA00022967"/>
    </source>
</evidence>
<dbReference type="Gene3D" id="3.40.50.300">
    <property type="entry name" value="P-loop containing nucleotide triphosphate hydrolases"/>
    <property type="match status" value="1"/>
</dbReference>
<dbReference type="InterPro" id="IPR030921">
    <property type="entry name" value="LPS_export_LptB"/>
</dbReference>
<reference evidence="16" key="1">
    <citation type="submission" date="2020-11" db="EMBL/GenBank/DDBJ databases">
        <title>Complete genome sequence of a novel pathogenic Methylobacterium strain isolated from rice in Vietnam.</title>
        <authorList>
            <person name="Lai K."/>
            <person name="Okazaki S."/>
            <person name="Higashi K."/>
            <person name="Mori H."/>
            <person name="Toyoda A."/>
            <person name="Kurokawa K."/>
        </authorList>
    </citation>
    <scope>NUCLEOTIDE SEQUENCE</scope>
    <source>
        <strain evidence="16">VL1</strain>
    </source>
</reference>
<dbReference type="GO" id="GO:0043190">
    <property type="term" value="C:ATP-binding cassette (ABC) transporter complex"/>
    <property type="evidence" value="ECO:0007669"/>
    <property type="project" value="InterPro"/>
</dbReference>
<accession>A0A8H8WRQ8</accession>
<keyword evidence="8" id="KW-0997">Cell inner membrane</keyword>
<dbReference type="PANTHER" id="PTHR45772">
    <property type="entry name" value="CONSERVED COMPONENT OF ABC TRANSPORTER FOR NATURAL AMINO ACIDS-RELATED"/>
    <property type="match status" value="1"/>
</dbReference>
<organism evidence="16 17">
    <name type="scientific">Methylobacterium indicum</name>
    <dbReference type="NCBI Taxonomy" id="1775910"/>
    <lineage>
        <taxon>Bacteria</taxon>
        <taxon>Pseudomonadati</taxon>
        <taxon>Pseudomonadota</taxon>
        <taxon>Alphaproteobacteria</taxon>
        <taxon>Hyphomicrobiales</taxon>
        <taxon>Methylobacteriaceae</taxon>
        <taxon>Methylobacterium</taxon>
    </lineage>
</organism>
<evidence type="ECO:0000256" key="9">
    <source>
        <dbReference type="ARBA" id="ARBA00022741"/>
    </source>
</evidence>
<evidence type="ECO:0000256" key="2">
    <source>
        <dbReference type="ARBA" id="ARBA00004515"/>
    </source>
</evidence>
<evidence type="ECO:0000256" key="14">
    <source>
        <dbReference type="ARBA" id="ARBA00026081"/>
    </source>
</evidence>
<proteinExistence type="inferred from homology"/>
<sequence length="310" mass="33431">MRRDAEKPVSFAGTFAREPVTCPSALSLQAQTVPAQAMPVVSRLGRLFGRGRRAEAGTAGADGAAEGFGGPGILAVAGLKKSYGARTVVHDAGLTVRNGEAVGLLGPNGAGKTTIFYMITGLVSADRGTISLDGQEITRLPMYQRARLGIGYLPQEASIFRGLNVEDNIRAVLEVVEPDRKTRERKLDSLLEEFNITRLRKSPSIALSGGERRRCEIARALASSPSFMLLDEPFAGIDPIAVGDIQELVMHLKGRGIGVLITDHNVRETLGLIDRAYIVHSGRILTEGTPEEIVADEDVRRLYLGEDFRL</sequence>